<comment type="caution">
    <text evidence="2">The sequence shown here is derived from an EMBL/GenBank/DDBJ whole genome shotgun (WGS) entry which is preliminary data.</text>
</comment>
<dbReference type="Proteomes" id="UP000008363">
    <property type="component" value="Unassembled WGS sequence"/>
</dbReference>
<reference evidence="2 3" key="1">
    <citation type="submission" date="2012-08" db="EMBL/GenBank/DDBJ databases">
        <title>Whole genome shotgun sequence of Gordonia rhizosphera NBRC 16068.</title>
        <authorList>
            <person name="Takarada H."/>
            <person name="Isaki S."/>
            <person name="Hosoyama A."/>
            <person name="Tsuchikane K."/>
            <person name="Katsumata H."/>
            <person name="Baba S."/>
            <person name="Ohji S."/>
            <person name="Yamazaki S."/>
            <person name="Fujita N."/>
        </authorList>
    </citation>
    <scope>NUCLEOTIDE SEQUENCE [LARGE SCALE GENOMIC DNA]</scope>
    <source>
        <strain evidence="2 3">NBRC 16068</strain>
    </source>
</reference>
<sequence length="371" mass="41146">MPKRLVVCCDGTWNTFGQKNPTNVVKIGKAVRVGVRDGVEQPKPLYVAGVGTKWWEKIGGGAAGFGLSKNLKEGYQDIVGVFEPGDEIFLFGFSRGAYTARSLAGFIRNCGILKREHRNRLEEGFALYRDRTDETKPDAQKSIEFRAKYSHESGIRFIGVWDTVGSLGIPIKGRLADKVNQRWAFHDVKLSNSVEAAYHALAIDEKRGPFEPTLWKPMPGRKETQSLEQVWFSGVHCNVGGGYASSELSDIPLIWMMQQARNHGLVLADDPDETLPASGSRATPLVIADVVAGYLAKTNAFAKLDESRKGLYKLLDLVHRPLGATDVASEHAASSAIRRLEIDPTYRPTKLVEYRDRKGAVRAVDYRPKED</sequence>
<dbReference type="AlphaFoldDB" id="K6WCL1"/>
<organism evidence="2 3">
    <name type="scientific">Gordonia rhizosphera NBRC 16068</name>
    <dbReference type="NCBI Taxonomy" id="1108045"/>
    <lineage>
        <taxon>Bacteria</taxon>
        <taxon>Bacillati</taxon>
        <taxon>Actinomycetota</taxon>
        <taxon>Actinomycetes</taxon>
        <taxon>Mycobacteriales</taxon>
        <taxon>Gordoniaceae</taxon>
        <taxon>Gordonia</taxon>
    </lineage>
</organism>
<dbReference type="eggNOG" id="COG3673">
    <property type="taxonomic scope" value="Bacteria"/>
</dbReference>
<evidence type="ECO:0000313" key="3">
    <source>
        <dbReference type="Proteomes" id="UP000008363"/>
    </source>
</evidence>
<gene>
    <name evidence="2" type="ORF">GORHZ_135_00200</name>
</gene>
<dbReference type="PANTHER" id="PTHR33840">
    <property type="match status" value="1"/>
</dbReference>
<evidence type="ECO:0000313" key="2">
    <source>
        <dbReference type="EMBL" id="GAB91471.1"/>
    </source>
</evidence>
<protein>
    <recommendedName>
        <fullName evidence="1">T6SS Phospholipase effector Tle1-like catalytic domain-containing protein</fullName>
    </recommendedName>
</protein>
<dbReference type="InterPro" id="IPR018712">
    <property type="entry name" value="Tle1-like_cat"/>
</dbReference>
<dbReference type="OrthoDB" id="4378831at2"/>
<proteinExistence type="predicted"/>
<dbReference type="RefSeq" id="WP_006334946.1">
    <property type="nucleotide sequence ID" value="NZ_BAHC01000135.1"/>
</dbReference>
<dbReference type="EMBL" id="BAHC01000135">
    <property type="protein sequence ID" value="GAB91471.1"/>
    <property type="molecule type" value="Genomic_DNA"/>
</dbReference>
<accession>K6WCL1</accession>
<dbReference type="PANTHER" id="PTHR33840:SF1">
    <property type="entry name" value="TLE1 PHOSPHOLIPASE DOMAIN-CONTAINING PROTEIN"/>
    <property type="match status" value="1"/>
</dbReference>
<evidence type="ECO:0000259" key="1">
    <source>
        <dbReference type="Pfam" id="PF09994"/>
    </source>
</evidence>
<feature type="domain" description="T6SS Phospholipase effector Tle1-like catalytic" evidence="1">
    <location>
        <begin position="3"/>
        <end position="259"/>
    </location>
</feature>
<dbReference type="Pfam" id="PF09994">
    <property type="entry name" value="T6SS_Tle1-like_cat"/>
    <property type="match status" value="1"/>
</dbReference>
<keyword evidence="3" id="KW-1185">Reference proteome</keyword>
<name>K6WCL1_9ACTN</name>